<keyword evidence="18" id="KW-0732">Signal</keyword>
<evidence type="ECO:0000256" key="13">
    <source>
        <dbReference type="ARBA" id="ARBA00030794"/>
    </source>
</evidence>
<keyword evidence="10 16" id="KW-0675">Receptor</keyword>
<evidence type="ECO:0000256" key="10">
    <source>
        <dbReference type="ARBA" id="ARBA00023170"/>
    </source>
</evidence>
<dbReference type="PRINTS" id="PR00398">
    <property type="entry name" value="STRDHORMONER"/>
</dbReference>
<dbReference type="GO" id="GO:0000122">
    <property type="term" value="P:negative regulation of transcription by RNA polymerase II"/>
    <property type="evidence" value="ECO:0007669"/>
    <property type="project" value="TreeGrafter"/>
</dbReference>
<dbReference type="PANTHER" id="PTHR24082:SF507">
    <property type="entry name" value="BILE ACID RECEPTOR-RELATED"/>
    <property type="match status" value="1"/>
</dbReference>
<dbReference type="GO" id="GO:0090575">
    <property type="term" value="C:RNA polymerase II transcription regulator complex"/>
    <property type="evidence" value="ECO:0007669"/>
    <property type="project" value="TreeGrafter"/>
</dbReference>
<feature type="compositionally biased region" description="Basic and acidic residues" evidence="17">
    <location>
        <begin position="238"/>
        <end position="251"/>
    </location>
</feature>
<keyword evidence="7 16" id="KW-0805">Transcription regulation</keyword>
<evidence type="ECO:0000256" key="16">
    <source>
        <dbReference type="RuleBase" id="RU004334"/>
    </source>
</evidence>
<dbReference type="PROSITE" id="PS51030">
    <property type="entry name" value="NUCLEAR_REC_DBD_2"/>
    <property type="match status" value="1"/>
</dbReference>
<dbReference type="GO" id="GO:0000978">
    <property type="term" value="F:RNA polymerase II cis-regulatory region sequence-specific DNA binding"/>
    <property type="evidence" value="ECO:0007669"/>
    <property type="project" value="TreeGrafter"/>
</dbReference>
<keyword evidence="6 16" id="KW-0862">Zinc</keyword>
<feature type="domain" description="Nuclear receptor" evidence="19">
    <location>
        <begin position="155"/>
        <end position="230"/>
    </location>
</feature>
<proteinExistence type="evidence at transcript level"/>
<name>A0A872TMC6_PANHM</name>
<sequence length="544" mass="60056">MAKVLATARAAGMFVLGSGVATLNLSAMGDESCSEVSSSSPLTSPGALSPPALVSVGVSVGMSPPTSLASSDIGEVDLDFWDLDLNSHSPPHGMAAAASTTTSLLVNPRSLTSLSDASSISGRDDMSPPSSLISLSTDSYGDLKKKKGPIPRQQEELCLVCGDRASGYHYNALTCEGCKGFFRRSITKNAVYQCKYGNNCEMDMYMRRKCQECRLKKCLSVGMRPECVVPESQCQVKREQKKARDKDKKDYPSMGSPIAEDNKGIHLSPCKPKGPSTASGMQFKNLVGSSNITLSPLPTTPRVNIKPLTKEQEELINTLVYYQEEFEQPSEEDLKKIKFTFDGEDTSDMRFRHITEMTILTVQLIVEFSKQLPGFGTLQREDQITLLKACSSEVMMLRAARRYDSKTDSIVFGNNFPYTQHSYELAGLGESAATLFRFCRNLCKMKVDNAEYALLAAIAIFSERPNLKELPKVEKLQEIYLEALKAYVENRRMPRSSMVFAKLLNILTELRTLGNLNSEVCFSLTLKNKRLPPFLAEIWDVTGC</sequence>
<keyword evidence="11 16" id="KW-0539">Nucleus</keyword>
<reference evidence="21" key="1">
    <citation type="submission" date="2020-01" db="EMBL/GenBank/DDBJ databases">
        <authorList>
            <person name="Zhuo H."/>
        </authorList>
    </citation>
    <scope>NUCLEOTIDE SEQUENCE</scope>
    <source>
        <tissue evidence="21">Eyestalk</tissue>
    </source>
</reference>
<keyword evidence="4 16" id="KW-0479">Metal-binding</keyword>
<dbReference type="InterPro" id="IPR035500">
    <property type="entry name" value="NHR-like_dom_sf"/>
</dbReference>
<dbReference type="InterPro" id="IPR050234">
    <property type="entry name" value="Nuclear_hormone_rcpt_NR1"/>
</dbReference>
<dbReference type="Pfam" id="PF00105">
    <property type="entry name" value="zf-C4"/>
    <property type="match status" value="1"/>
</dbReference>
<feature type="chain" id="PRO_5033062582" description="Ecdysone receptor" evidence="18">
    <location>
        <begin position="22"/>
        <end position="544"/>
    </location>
</feature>
<evidence type="ECO:0000256" key="11">
    <source>
        <dbReference type="ARBA" id="ARBA00023242"/>
    </source>
</evidence>
<dbReference type="PANTHER" id="PTHR24082">
    <property type="entry name" value="NUCLEAR HORMONE RECEPTOR"/>
    <property type="match status" value="1"/>
</dbReference>
<evidence type="ECO:0000256" key="5">
    <source>
        <dbReference type="ARBA" id="ARBA00022771"/>
    </source>
</evidence>
<dbReference type="CDD" id="cd06938">
    <property type="entry name" value="NR_LBD_EcR"/>
    <property type="match status" value="1"/>
</dbReference>
<evidence type="ECO:0000256" key="4">
    <source>
        <dbReference type="ARBA" id="ARBA00022723"/>
    </source>
</evidence>
<dbReference type="EMBL" id="MN923075">
    <property type="protein sequence ID" value="QOX58977.1"/>
    <property type="molecule type" value="mRNA"/>
</dbReference>
<dbReference type="InterPro" id="IPR001628">
    <property type="entry name" value="Znf_hrmn_rcpt"/>
</dbReference>
<dbReference type="SUPFAM" id="SSF57716">
    <property type="entry name" value="Glucocorticoid receptor-like (DNA-binding domain)"/>
    <property type="match status" value="1"/>
</dbReference>
<comment type="similarity">
    <text evidence="2">Belongs to the nuclear hormone receptor family. NR1 subfamily.</text>
</comment>
<dbReference type="GO" id="GO:0035100">
    <property type="term" value="F:ecdysone binding"/>
    <property type="evidence" value="ECO:0007669"/>
    <property type="project" value="InterPro"/>
</dbReference>
<evidence type="ECO:0000256" key="2">
    <source>
        <dbReference type="ARBA" id="ARBA00008092"/>
    </source>
</evidence>
<dbReference type="InterPro" id="IPR001723">
    <property type="entry name" value="Nuclear_hrmn_rcpt"/>
</dbReference>
<dbReference type="GO" id="GO:0035076">
    <property type="term" value="P:ecdysone receptor signaling pathway"/>
    <property type="evidence" value="ECO:0007669"/>
    <property type="project" value="InterPro"/>
</dbReference>
<dbReference type="InterPro" id="IPR013088">
    <property type="entry name" value="Znf_NHR/GATA"/>
</dbReference>
<evidence type="ECO:0000256" key="17">
    <source>
        <dbReference type="SAM" id="MobiDB-lite"/>
    </source>
</evidence>
<organism evidence="21">
    <name type="scientific">Panulirus homarus</name>
    <name type="common">Scalloped spiny lobster</name>
    <name type="synonym">Cancer homarus</name>
    <dbReference type="NCBI Taxonomy" id="150425"/>
    <lineage>
        <taxon>Eukaryota</taxon>
        <taxon>Metazoa</taxon>
        <taxon>Ecdysozoa</taxon>
        <taxon>Arthropoda</taxon>
        <taxon>Crustacea</taxon>
        <taxon>Multicrustacea</taxon>
        <taxon>Malacostraca</taxon>
        <taxon>Eumalacostraca</taxon>
        <taxon>Eucarida</taxon>
        <taxon>Decapoda</taxon>
        <taxon>Pleocyemata</taxon>
        <taxon>Achelata</taxon>
        <taxon>Palinuroidea</taxon>
        <taxon>Palinuridae</taxon>
        <taxon>Panulirus</taxon>
    </lineage>
</organism>
<dbReference type="Pfam" id="PF00104">
    <property type="entry name" value="Hormone_recep"/>
    <property type="match status" value="1"/>
</dbReference>
<dbReference type="GO" id="GO:0045944">
    <property type="term" value="P:positive regulation of transcription by RNA polymerase II"/>
    <property type="evidence" value="ECO:0007669"/>
    <property type="project" value="TreeGrafter"/>
</dbReference>
<dbReference type="SUPFAM" id="SSF48508">
    <property type="entry name" value="Nuclear receptor ligand-binding domain"/>
    <property type="match status" value="1"/>
</dbReference>
<keyword evidence="5 16" id="KW-0863">Zinc-finger</keyword>
<evidence type="ECO:0000256" key="8">
    <source>
        <dbReference type="ARBA" id="ARBA00023125"/>
    </source>
</evidence>
<evidence type="ECO:0000313" key="21">
    <source>
        <dbReference type="EMBL" id="QOX58977.1"/>
    </source>
</evidence>
<keyword evidence="8 16" id="KW-0238">DNA-binding</keyword>
<dbReference type="FunFam" id="1.10.565.10:FF:000030">
    <property type="entry name" value="Ecdysone receptor (Isoform A)"/>
    <property type="match status" value="1"/>
</dbReference>
<dbReference type="PROSITE" id="PS51843">
    <property type="entry name" value="NR_LBD"/>
    <property type="match status" value="1"/>
</dbReference>
<dbReference type="SMART" id="SM00399">
    <property type="entry name" value="ZnF_C4"/>
    <property type="match status" value="1"/>
</dbReference>
<accession>A0A872TMC6</accession>
<dbReference type="Gene3D" id="3.30.50.10">
    <property type="entry name" value="Erythroid Transcription Factor GATA-1, subunit A"/>
    <property type="match status" value="1"/>
</dbReference>
<protein>
    <recommendedName>
        <fullName evidence="3">Ecdysone receptor</fullName>
    </recommendedName>
    <alternativeName>
        <fullName evidence="12">20-hydroxy-ecdysone receptor</fullName>
    </alternativeName>
    <alternativeName>
        <fullName evidence="13">EcRH</fullName>
    </alternativeName>
    <alternativeName>
        <fullName evidence="14">Ecdysteroid receptor</fullName>
    </alternativeName>
    <alternativeName>
        <fullName evidence="15">Nuclear receptor subfamily 1 group H member 1</fullName>
    </alternativeName>
</protein>
<dbReference type="InterPro" id="IPR041889">
    <property type="entry name" value="NR_LBD_EcR"/>
</dbReference>
<evidence type="ECO:0000256" key="6">
    <source>
        <dbReference type="ARBA" id="ARBA00022833"/>
    </source>
</evidence>
<dbReference type="FunFam" id="3.30.50.10:FF:000031">
    <property type="entry name" value="Ecdysone receptor A1"/>
    <property type="match status" value="1"/>
</dbReference>
<evidence type="ECO:0000256" key="3">
    <source>
        <dbReference type="ARBA" id="ARBA00022052"/>
    </source>
</evidence>
<evidence type="ECO:0000256" key="18">
    <source>
        <dbReference type="SAM" id="SignalP"/>
    </source>
</evidence>
<comment type="subcellular location">
    <subcellularLocation>
        <location evidence="1 16">Nucleus</location>
    </subcellularLocation>
</comment>
<feature type="domain" description="NR LBD" evidence="20">
    <location>
        <begin position="311"/>
        <end position="543"/>
    </location>
</feature>
<keyword evidence="9 16" id="KW-0804">Transcription</keyword>
<evidence type="ECO:0000256" key="12">
    <source>
        <dbReference type="ARBA" id="ARBA00029963"/>
    </source>
</evidence>
<dbReference type="GO" id="GO:0030154">
    <property type="term" value="P:cell differentiation"/>
    <property type="evidence" value="ECO:0007669"/>
    <property type="project" value="TreeGrafter"/>
</dbReference>
<gene>
    <name evidence="21" type="primary">EcR2</name>
</gene>
<dbReference type="PRINTS" id="PR00047">
    <property type="entry name" value="STROIDFINGER"/>
</dbReference>
<evidence type="ECO:0000256" key="7">
    <source>
        <dbReference type="ARBA" id="ARBA00023015"/>
    </source>
</evidence>
<dbReference type="InterPro" id="IPR000536">
    <property type="entry name" value="Nucl_hrmn_rcpt_lig-bd"/>
</dbReference>
<dbReference type="SMART" id="SM00430">
    <property type="entry name" value="HOLI"/>
    <property type="match status" value="1"/>
</dbReference>
<evidence type="ECO:0000256" key="1">
    <source>
        <dbReference type="ARBA" id="ARBA00004123"/>
    </source>
</evidence>
<feature type="region of interest" description="Disordered" evidence="17">
    <location>
        <begin position="238"/>
        <end position="277"/>
    </location>
</feature>
<evidence type="ECO:0000259" key="20">
    <source>
        <dbReference type="PROSITE" id="PS51843"/>
    </source>
</evidence>
<dbReference type="PRINTS" id="PR01283">
    <property type="entry name" value="ECDYSTEROIDR"/>
</dbReference>
<dbReference type="CDD" id="cd07161">
    <property type="entry name" value="NR_DBD_EcR"/>
    <property type="match status" value="1"/>
</dbReference>
<evidence type="ECO:0000256" key="9">
    <source>
        <dbReference type="ARBA" id="ARBA00023163"/>
    </source>
</evidence>
<dbReference type="PROSITE" id="PS00031">
    <property type="entry name" value="NUCLEAR_REC_DBD_1"/>
    <property type="match status" value="1"/>
</dbReference>
<dbReference type="GO" id="GO:0004879">
    <property type="term" value="F:nuclear receptor activity"/>
    <property type="evidence" value="ECO:0007669"/>
    <property type="project" value="InterPro"/>
</dbReference>
<evidence type="ECO:0000259" key="19">
    <source>
        <dbReference type="PROSITE" id="PS51030"/>
    </source>
</evidence>
<dbReference type="InterPro" id="IPR003069">
    <property type="entry name" value="Ecdystd_rcpt"/>
</dbReference>
<dbReference type="GO" id="GO:0008270">
    <property type="term" value="F:zinc ion binding"/>
    <property type="evidence" value="ECO:0007669"/>
    <property type="project" value="UniProtKB-KW"/>
</dbReference>
<feature type="signal peptide" evidence="18">
    <location>
        <begin position="1"/>
        <end position="21"/>
    </location>
</feature>
<dbReference type="Gene3D" id="1.10.565.10">
    <property type="entry name" value="Retinoid X Receptor"/>
    <property type="match status" value="1"/>
</dbReference>
<dbReference type="AlphaFoldDB" id="A0A872TMC6"/>
<evidence type="ECO:0000256" key="14">
    <source>
        <dbReference type="ARBA" id="ARBA00033003"/>
    </source>
</evidence>
<evidence type="ECO:0000256" key="15">
    <source>
        <dbReference type="ARBA" id="ARBA00033286"/>
    </source>
</evidence>